<dbReference type="InterPro" id="IPR002792">
    <property type="entry name" value="TRAM_dom"/>
</dbReference>
<dbReference type="EMBL" id="JAERWK010000008">
    <property type="protein sequence ID" value="MBM9467098.1"/>
    <property type="molecule type" value="Genomic_DNA"/>
</dbReference>
<feature type="binding site" evidence="4">
    <location>
        <position position="422"/>
    </location>
    <ligand>
        <name>S-adenosyl-L-methionine</name>
        <dbReference type="ChEBI" id="CHEBI:59789"/>
    </ligand>
</feature>
<dbReference type="Gene3D" id="3.40.50.150">
    <property type="entry name" value="Vaccinia Virus protein VP39"/>
    <property type="match status" value="2"/>
</dbReference>
<feature type="binding site" evidence="4">
    <location>
        <position position="324"/>
    </location>
    <ligand>
        <name>S-adenosyl-L-methionine</name>
        <dbReference type="ChEBI" id="CHEBI:59789"/>
    </ligand>
</feature>
<keyword evidence="1 4" id="KW-0489">Methyltransferase</keyword>
<feature type="domain" description="TRAM" evidence="6">
    <location>
        <begin position="18"/>
        <end position="77"/>
    </location>
</feature>
<comment type="similarity">
    <text evidence="4">Belongs to the class I-like SAM-binding methyltransferase superfamily. RNA M5U methyltransferase family.</text>
</comment>
<protein>
    <submittedName>
        <fullName evidence="7">Class I SAM-dependent RNA methyltransferase</fullName>
    </submittedName>
</protein>
<dbReference type="Gene3D" id="2.40.50.1070">
    <property type="match status" value="1"/>
</dbReference>
<evidence type="ECO:0000256" key="1">
    <source>
        <dbReference type="ARBA" id="ARBA00022603"/>
    </source>
</evidence>
<sequence>MTERIEHASDPGDLTADQLAVGSVVEVEVGPVAHGGHCVARYQGRVVFVRLALPGERVRVRITDARRGSFCRGEAIEVLRADPDRVAAPCRHYRPGGCGGCDFQHATPARQRSLKAAVVAEQLHRLAGVDREVIVQELRAAVAPEPAARPDPDWHWRTRVRWAADRDDHIGPRAFRSAVVQDVGPDAPCLIAAPGLSEAAAELSAPRDLRRPAVAAGVGVGGVQRPGRPNRSQRGGPRGRRAADPVRPPDPEVVLVRRPGEGPLAVWTGPDHPSDSLPSTRAHAGMPAGGPTTVAADRTVAHPDAVQETALGRTWQVAADGFWQAHPAAVDTLGAAVDRMLEGRLPAGGTAWDLYGGVGVFAEVLARRVGADGVVVTVEGDTEASRLAAANLADRPQVTALCGAVEQRLGELPGRVDAIVLDPPRSGAGAGVCRQLADRRPAVLVYVACDPAALARDTAALQDAGYRLAELEAFDCFPQTHHVECVAAFVPEPNRD</sequence>
<evidence type="ECO:0000256" key="2">
    <source>
        <dbReference type="ARBA" id="ARBA00022679"/>
    </source>
</evidence>
<evidence type="ECO:0000256" key="5">
    <source>
        <dbReference type="SAM" id="MobiDB-lite"/>
    </source>
</evidence>
<evidence type="ECO:0000313" key="8">
    <source>
        <dbReference type="Proteomes" id="UP000663792"/>
    </source>
</evidence>
<comment type="caution">
    <text evidence="7">The sequence shown here is derived from an EMBL/GenBank/DDBJ whole genome shotgun (WGS) entry which is preliminary data.</text>
</comment>
<feature type="active site" description="Nucleophile" evidence="4">
    <location>
        <position position="449"/>
    </location>
</feature>
<name>A0A938YCH8_9ACTN</name>
<keyword evidence="3 4" id="KW-0949">S-adenosyl-L-methionine</keyword>
<dbReference type="SUPFAM" id="SSF53335">
    <property type="entry name" value="S-adenosyl-L-methionine-dependent methyltransferases"/>
    <property type="match status" value="2"/>
</dbReference>
<dbReference type="GO" id="GO:0070041">
    <property type="term" value="F:rRNA (uridine-C5-)-methyltransferase activity"/>
    <property type="evidence" value="ECO:0007669"/>
    <property type="project" value="TreeGrafter"/>
</dbReference>
<dbReference type="SUPFAM" id="SSF50249">
    <property type="entry name" value="Nucleic acid-binding proteins"/>
    <property type="match status" value="1"/>
</dbReference>
<feature type="binding site" evidence="4">
    <location>
        <position position="379"/>
    </location>
    <ligand>
        <name>S-adenosyl-L-methionine</name>
        <dbReference type="ChEBI" id="CHEBI:59789"/>
    </ligand>
</feature>
<accession>A0A938YCH8</accession>
<dbReference type="RefSeq" id="WP_205260015.1">
    <property type="nucleotide sequence ID" value="NZ_JAERWK010000008.1"/>
</dbReference>
<dbReference type="Pfam" id="PF01938">
    <property type="entry name" value="TRAM"/>
    <property type="match status" value="1"/>
</dbReference>
<gene>
    <name evidence="7" type="ORF">JL106_07355</name>
</gene>
<dbReference type="Proteomes" id="UP000663792">
    <property type="component" value="Unassembled WGS sequence"/>
</dbReference>
<dbReference type="Gene3D" id="2.40.50.140">
    <property type="entry name" value="Nucleic acid-binding proteins"/>
    <property type="match status" value="1"/>
</dbReference>
<dbReference type="PROSITE" id="PS51687">
    <property type="entry name" value="SAM_MT_RNA_M5U"/>
    <property type="match status" value="1"/>
</dbReference>
<evidence type="ECO:0000313" key="7">
    <source>
        <dbReference type="EMBL" id="MBM9467098.1"/>
    </source>
</evidence>
<organism evidence="7 8">
    <name type="scientific">Nakamurella leprariae</name>
    <dbReference type="NCBI Taxonomy" id="2803911"/>
    <lineage>
        <taxon>Bacteria</taxon>
        <taxon>Bacillati</taxon>
        <taxon>Actinomycetota</taxon>
        <taxon>Actinomycetes</taxon>
        <taxon>Nakamurellales</taxon>
        <taxon>Nakamurellaceae</taxon>
        <taxon>Nakamurella</taxon>
    </lineage>
</organism>
<keyword evidence="2 4" id="KW-0808">Transferase</keyword>
<reference evidence="7" key="1">
    <citation type="submission" date="2021-01" db="EMBL/GenBank/DDBJ databases">
        <title>YIM 132084 draft genome.</title>
        <authorList>
            <person name="An D."/>
        </authorList>
    </citation>
    <scope>NUCLEOTIDE SEQUENCE</scope>
    <source>
        <strain evidence="7">YIM 132084</strain>
    </source>
</reference>
<feature type="region of interest" description="Disordered" evidence="5">
    <location>
        <begin position="217"/>
        <end position="290"/>
    </location>
</feature>
<feature type="compositionally biased region" description="Basic and acidic residues" evidence="5">
    <location>
        <begin position="241"/>
        <end position="250"/>
    </location>
</feature>
<proteinExistence type="inferred from homology"/>
<dbReference type="AlphaFoldDB" id="A0A938YCH8"/>
<dbReference type="GO" id="GO:0070475">
    <property type="term" value="P:rRNA base methylation"/>
    <property type="evidence" value="ECO:0007669"/>
    <property type="project" value="TreeGrafter"/>
</dbReference>
<evidence type="ECO:0000256" key="4">
    <source>
        <dbReference type="PROSITE-ProRule" id="PRU01024"/>
    </source>
</evidence>
<dbReference type="PANTHER" id="PTHR11061">
    <property type="entry name" value="RNA M5U METHYLTRANSFERASE"/>
    <property type="match status" value="1"/>
</dbReference>
<dbReference type="InterPro" id="IPR010280">
    <property type="entry name" value="U5_MeTrfase_fam"/>
</dbReference>
<dbReference type="PROSITE" id="PS50926">
    <property type="entry name" value="TRAM"/>
    <property type="match status" value="1"/>
</dbReference>
<dbReference type="Pfam" id="PF05958">
    <property type="entry name" value="tRNA_U5-meth_tr"/>
    <property type="match status" value="1"/>
</dbReference>
<dbReference type="InterPro" id="IPR029063">
    <property type="entry name" value="SAM-dependent_MTases_sf"/>
</dbReference>
<keyword evidence="8" id="KW-1185">Reference proteome</keyword>
<evidence type="ECO:0000259" key="6">
    <source>
        <dbReference type="PROSITE" id="PS50926"/>
    </source>
</evidence>
<dbReference type="CDD" id="cd02440">
    <property type="entry name" value="AdoMet_MTases"/>
    <property type="match status" value="1"/>
</dbReference>
<dbReference type="InterPro" id="IPR012340">
    <property type="entry name" value="NA-bd_OB-fold"/>
</dbReference>
<dbReference type="InterPro" id="IPR030391">
    <property type="entry name" value="MeTrfase_TrmA_CS"/>
</dbReference>
<dbReference type="PANTHER" id="PTHR11061:SF30">
    <property type="entry name" value="TRNA (URACIL(54)-C(5))-METHYLTRANSFERASE"/>
    <property type="match status" value="1"/>
</dbReference>
<feature type="binding site" evidence="4">
    <location>
        <position position="355"/>
    </location>
    <ligand>
        <name>S-adenosyl-L-methionine</name>
        <dbReference type="ChEBI" id="CHEBI:59789"/>
    </ligand>
</feature>
<feature type="compositionally biased region" description="Low complexity" evidence="5">
    <location>
        <begin position="225"/>
        <end position="235"/>
    </location>
</feature>
<evidence type="ECO:0000256" key="3">
    <source>
        <dbReference type="ARBA" id="ARBA00022691"/>
    </source>
</evidence>
<dbReference type="PROSITE" id="PS01231">
    <property type="entry name" value="TRMA_2"/>
    <property type="match status" value="1"/>
</dbReference>